<name>A0ACB7CFP5_9ASCO</name>
<organism evidence="1 2">
    <name type="scientific">Pneumocystis oryctolagi</name>
    <dbReference type="NCBI Taxonomy" id="42067"/>
    <lineage>
        <taxon>Eukaryota</taxon>
        <taxon>Fungi</taxon>
        <taxon>Dikarya</taxon>
        <taxon>Ascomycota</taxon>
        <taxon>Taphrinomycotina</taxon>
        <taxon>Pneumocystomycetes</taxon>
        <taxon>Pneumocystaceae</taxon>
        <taxon>Pneumocystis</taxon>
    </lineage>
</organism>
<gene>
    <name evidence="1" type="ORF">PORY_000800</name>
</gene>
<keyword evidence="2" id="KW-1185">Reference proteome</keyword>
<proteinExistence type="predicted"/>
<accession>A0ACB7CFP5</accession>
<comment type="caution">
    <text evidence="1">The sequence shown here is derived from an EMBL/GenBank/DDBJ whole genome shotgun (WGS) entry which is preliminary data.</text>
</comment>
<evidence type="ECO:0000313" key="1">
    <source>
        <dbReference type="EMBL" id="KAG4305890.1"/>
    </source>
</evidence>
<reference evidence="1 2" key="1">
    <citation type="journal article" date="2021" name="Commun. Biol.">
        <title>Genomic insights into the host specific adaptation of the Pneumocystis genus.</title>
        <authorList>
            <person name="Cisse O.H."/>
            <person name="Ma L."/>
            <person name="Dekker J.P."/>
            <person name="Khil P.P."/>
            <person name="Youn J.-H."/>
            <person name="Brenchley J.M."/>
            <person name="Blair R."/>
            <person name="Pahar B."/>
            <person name="Chabe M."/>
            <person name="Van Rompay K.K.A."/>
            <person name="Keesler R."/>
            <person name="Sukura A."/>
            <person name="Hirsch V."/>
            <person name="Kutty G."/>
            <person name="Liu Y."/>
            <person name="Peng L."/>
            <person name="Chen J."/>
            <person name="Song J."/>
            <person name="Weissenbacher-Lang C."/>
            <person name="Xu J."/>
            <person name="Upham N.S."/>
            <person name="Stajich J.E."/>
            <person name="Cuomo C.A."/>
            <person name="Cushion M.T."/>
            <person name="Kovacs J.A."/>
        </authorList>
    </citation>
    <scope>NUCLEOTIDE SEQUENCE [LARGE SCALE GENOMIC DNA]</scope>
    <source>
        <strain evidence="1 2">RABM</strain>
    </source>
</reference>
<dbReference type="Proteomes" id="UP000768646">
    <property type="component" value="Unassembled WGS sequence"/>
</dbReference>
<evidence type="ECO:0000313" key="2">
    <source>
        <dbReference type="Proteomes" id="UP000768646"/>
    </source>
</evidence>
<protein>
    <submittedName>
        <fullName evidence="1">Uncharacterized protein</fullName>
    </submittedName>
</protein>
<sequence length="125" mass="14666">MKIVHFLRNEAKKLGTGLTGIETHPDPRPVLLEIYKQTLQVLSFMPNHSVYRQATETLTKQRQTIVEKNTVREDIENKIACGLIEEVILQAKDELNLAKKMLEWKPWEDLQVQPPPGQWEYFRKK</sequence>
<dbReference type="EMBL" id="JABTEG010000002">
    <property type="protein sequence ID" value="KAG4305890.1"/>
    <property type="molecule type" value="Genomic_DNA"/>
</dbReference>